<evidence type="ECO:0000313" key="3">
    <source>
        <dbReference type="Proteomes" id="UP001442468"/>
    </source>
</evidence>
<dbReference type="RefSeq" id="WP_349760523.1">
    <property type="nucleotide sequence ID" value="NZ_JBEGCJ010000001.1"/>
</dbReference>
<keyword evidence="1" id="KW-0472">Membrane</keyword>
<proteinExistence type="predicted"/>
<protein>
    <submittedName>
        <fullName evidence="2">Uncharacterized protein</fullName>
    </submittedName>
</protein>
<sequence>MTEHDTPPPVPEKDLASRFPTAFTILFGLAIGRVSYDRWIAFIWPLLVLTLFISVVISIGTLF</sequence>
<feature type="transmembrane region" description="Helical" evidence="1">
    <location>
        <begin position="39"/>
        <end position="62"/>
    </location>
</feature>
<comment type="caution">
    <text evidence="2">The sequence shown here is derived from an EMBL/GenBank/DDBJ whole genome shotgun (WGS) entry which is preliminary data.</text>
</comment>
<keyword evidence="1" id="KW-0812">Transmembrane</keyword>
<name>A0ABV1NB53_9GAMM</name>
<accession>A0ABV1NB53</accession>
<evidence type="ECO:0000313" key="2">
    <source>
        <dbReference type="EMBL" id="MEQ6916281.1"/>
    </source>
</evidence>
<organism evidence="2 3">
    <name type="scientific">Halomonas aquatica</name>
    <dbReference type="NCBI Taxonomy" id="3151123"/>
    <lineage>
        <taxon>Bacteria</taxon>
        <taxon>Pseudomonadati</taxon>
        <taxon>Pseudomonadota</taxon>
        <taxon>Gammaproteobacteria</taxon>
        <taxon>Oceanospirillales</taxon>
        <taxon>Halomonadaceae</taxon>
        <taxon>Halomonas</taxon>
    </lineage>
</organism>
<dbReference type="Proteomes" id="UP001442468">
    <property type="component" value="Unassembled WGS sequence"/>
</dbReference>
<dbReference type="EMBL" id="JBEGCJ010000001">
    <property type="protein sequence ID" value="MEQ6916281.1"/>
    <property type="molecule type" value="Genomic_DNA"/>
</dbReference>
<keyword evidence="3" id="KW-1185">Reference proteome</keyword>
<reference evidence="2 3" key="1">
    <citation type="submission" date="2024-05" db="EMBL/GenBank/DDBJ databases">
        <title>Halomonas sp. SSM6 16S ribosomal RNA gene Genome sequencing and assembly.</title>
        <authorList>
            <person name="Yook S."/>
        </authorList>
    </citation>
    <scope>NUCLEOTIDE SEQUENCE [LARGE SCALE GENOMIC DNA]</scope>
    <source>
        <strain evidence="2 3">SSM6</strain>
    </source>
</reference>
<feature type="transmembrane region" description="Helical" evidence="1">
    <location>
        <begin position="15"/>
        <end position="32"/>
    </location>
</feature>
<evidence type="ECO:0000256" key="1">
    <source>
        <dbReference type="SAM" id="Phobius"/>
    </source>
</evidence>
<keyword evidence="1" id="KW-1133">Transmembrane helix</keyword>
<gene>
    <name evidence="2" type="ORF">ABE960_01895</name>
</gene>